<evidence type="ECO:0000256" key="3">
    <source>
        <dbReference type="RuleBase" id="RU361235"/>
    </source>
</evidence>
<evidence type="ECO:0000256" key="2">
    <source>
        <dbReference type="ARBA" id="ARBA00022801"/>
    </source>
</evidence>
<evidence type="ECO:0000313" key="6">
    <source>
        <dbReference type="Proteomes" id="UP001250698"/>
    </source>
</evidence>
<feature type="domain" description="Carboxylesterase type B" evidence="4">
    <location>
        <begin position="54"/>
        <end position="516"/>
    </location>
</feature>
<dbReference type="SUPFAM" id="SSF53474">
    <property type="entry name" value="alpha/beta-Hydrolases"/>
    <property type="match status" value="1"/>
</dbReference>
<accession>A0ABU3TEU5</accession>
<dbReference type="EMBL" id="JAWDJT010000002">
    <property type="protein sequence ID" value="MDU0369902.1"/>
    <property type="molecule type" value="Genomic_DNA"/>
</dbReference>
<dbReference type="Gene3D" id="3.40.50.1820">
    <property type="entry name" value="alpha/beta hydrolase"/>
    <property type="match status" value="1"/>
</dbReference>
<dbReference type="Pfam" id="PF00135">
    <property type="entry name" value="COesterase"/>
    <property type="match status" value="1"/>
</dbReference>
<dbReference type="InterPro" id="IPR029058">
    <property type="entry name" value="AB_hydrolase_fold"/>
</dbReference>
<dbReference type="InterPro" id="IPR002018">
    <property type="entry name" value="CarbesteraseB"/>
</dbReference>
<dbReference type="Proteomes" id="UP001250698">
    <property type="component" value="Unassembled WGS sequence"/>
</dbReference>
<dbReference type="InterPro" id="IPR019819">
    <property type="entry name" value="Carboxylesterase_B_CS"/>
</dbReference>
<proteinExistence type="inferred from homology"/>
<dbReference type="PANTHER" id="PTHR11559">
    <property type="entry name" value="CARBOXYLESTERASE"/>
    <property type="match status" value="1"/>
</dbReference>
<comment type="similarity">
    <text evidence="1 3">Belongs to the type-B carboxylesterase/lipase family.</text>
</comment>
<sequence>MQIGTYSVVANFGYRLTTPAGFIFLCMPQSRLMCCVLLVAISAPLWGYAQAAGPVVTTKQGRIRGIQEGTLRVFRGIPYAQAPVGALRFRPPQPLKKYRGVMAATRFGSQATQTGGPGGVQGSEDCLYLNVWAPALPRNVKRPVVVWVHGGAFTGGSGQENDTWTFAAQDTLVAVSINYRLGALGFLQLGNTLGPQYAEAGNCGLLDATAALRWVHENIAAFGGDPNRVTVMGESAGAKLIGGLLVTPAARPLFQQVILESGAVQAIRDTATAADVTRRLLQELHFTDTRTLLTLPAAELIRAQAHLTDSTRGLQVFGPVQDGRVIPRAPLEYLRQPGLAPLRVLLGSNLEEAGLFTGPASVLHTPSQAALQQVFGARNSPQVWRAYQQRRQAQPDLTAWNTTLTDYLYGLATYRLATALAAQQVPTWLYRFEWSNATLRPTHAQELAFVWNAPQGTSAAATVAASGTPSKAADPNLAAQMHAYWAHFIKTGEPGAAWPQYSAPEKPVMLFNRHSRAEVIPAPYEDATFPVQGYAR</sequence>
<dbReference type="EC" id="3.1.1.-" evidence="3"/>
<evidence type="ECO:0000256" key="1">
    <source>
        <dbReference type="ARBA" id="ARBA00005964"/>
    </source>
</evidence>
<dbReference type="PROSITE" id="PS00941">
    <property type="entry name" value="CARBOXYLESTERASE_B_2"/>
    <property type="match status" value="1"/>
</dbReference>
<evidence type="ECO:0000259" key="4">
    <source>
        <dbReference type="Pfam" id="PF00135"/>
    </source>
</evidence>
<evidence type="ECO:0000313" key="5">
    <source>
        <dbReference type="EMBL" id="MDU0369902.1"/>
    </source>
</evidence>
<reference evidence="5 6" key="1">
    <citation type="submission" date="2023-10" db="EMBL/GenBank/DDBJ databases">
        <title>Hymenobacter endophyticus sp. nov., an isolate from the leaf tissues of wheat.</title>
        <authorList>
            <person name="Dai Y."/>
        </authorList>
    </citation>
    <scope>NUCLEOTIDE SEQUENCE [LARGE SCALE GENOMIC DNA]</scope>
    <source>
        <strain evidence="5 6">ZK17L-C2</strain>
    </source>
</reference>
<organism evidence="5 6">
    <name type="scientific">Hymenobacter endophyticus</name>
    <dbReference type="NCBI Taxonomy" id="3076335"/>
    <lineage>
        <taxon>Bacteria</taxon>
        <taxon>Pseudomonadati</taxon>
        <taxon>Bacteroidota</taxon>
        <taxon>Cytophagia</taxon>
        <taxon>Cytophagales</taxon>
        <taxon>Hymenobacteraceae</taxon>
        <taxon>Hymenobacter</taxon>
    </lineage>
</organism>
<keyword evidence="2 3" id="KW-0378">Hydrolase</keyword>
<dbReference type="InterPro" id="IPR019826">
    <property type="entry name" value="Carboxylesterase_B_AS"/>
</dbReference>
<comment type="caution">
    <text evidence="5">The sequence shown here is derived from an EMBL/GenBank/DDBJ whole genome shotgun (WGS) entry which is preliminary data.</text>
</comment>
<dbReference type="InterPro" id="IPR050309">
    <property type="entry name" value="Type-B_Carboxylest/Lipase"/>
</dbReference>
<dbReference type="PROSITE" id="PS00122">
    <property type="entry name" value="CARBOXYLESTERASE_B_1"/>
    <property type="match status" value="1"/>
</dbReference>
<name>A0ABU3TEU5_9BACT</name>
<gene>
    <name evidence="5" type="ORF">ROI90_05800</name>
</gene>
<keyword evidence="6" id="KW-1185">Reference proteome</keyword>
<protein>
    <recommendedName>
        <fullName evidence="3">Carboxylic ester hydrolase</fullName>
        <ecNumber evidence="3">3.1.1.-</ecNumber>
    </recommendedName>
</protein>